<dbReference type="PROSITE" id="PS50035">
    <property type="entry name" value="PLD"/>
    <property type="match status" value="1"/>
</dbReference>
<dbReference type="Pfam" id="PF13091">
    <property type="entry name" value="PLDc_2"/>
    <property type="match status" value="1"/>
</dbReference>
<evidence type="ECO:0000313" key="4">
    <source>
        <dbReference type="Proteomes" id="UP000609879"/>
    </source>
</evidence>
<name>A0ABQ3Y5P4_9ACTN</name>
<comment type="caution">
    <text evidence="3">The sequence shown here is derived from an EMBL/GenBank/DDBJ whole genome shotgun (WGS) entry which is preliminary data.</text>
</comment>
<dbReference type="SUPFAM" id="SSF56024">
    <property type="entry name" value="Phospholipase D/nuclease"/>
    <property type="match status" value="1"/>
</dbReference>
<reference evidence="3 4" key="1">
    <citation type="submission" date="2021-01" db="EMBL/GenBank/DDBJ databases">
        <title>Whole genome shotgun sequence of Actinoplanes deccanensis NBRC 13994.</title>
        <authorList>
            <person name="Komaki H."/>
            <person name="Tamura T."/>
        </authorList>
    </citation>
    <scope>NUCLEOTIDE SEQUENCE [LARGE SCALE GENOMIC DNA]</scope>
    <source>
        <strain evidence="3 4">NBRC 13994</strain>
    </source>
</reference>
<dbReference type="Proteomes" id="UP000609879">
    <property type="component" value="Unassembled WGS sequence"/>
</dbReference>
<dbReference type="Gene3D" id="3.30.870.10">
    <property type="entry name" value="Endonuclease Chain A"/>
    <property type="match status" value="1"/>
</dbReference>
<evidence type="ECO:0000259" key="2">
    <source>
        <dbReference type="PROSITE" id="PS50035"/>
    </source>
</evidence>
<sequence length="322" mass="34725">MIRQTVAVPDKLPAGLYETVVTDALQTALDGFDADLVKTTSLRAADASDRIALLIARQVLRALDTVGQDDRVAVGIEVAQLLTDALNERLPRAGVSADRPTAAGQVLTAIASQQLDGSQRVPASPLIPLLDTTLLTNSRGEPTVGSQVLREIESADAIDVVMAFVRRSGIRPLLPALRRHTERGRPLRVLTTTYTGSTEATALEELADLGAEIRVSYDTTNTRLHAKAWLFHRNSSFSTAYVGSSNLTHSAQTAGMEWNVRVSAARNVDVIDKIRAVFESYWASVDFIPYAREQFQDRHGGDRLRPAPSAVAAGPPALRGAP</sequence>
<dbReference type="InterPro" id="IPR025202">
    <property type="entry name" value="PLD-like_dom"/>
</dbReference>
<protein>
    <recommendedName>
        <fullName evidence="2">PLD phosphodiesterase domain-containing protein</fullName>
    </recommendedName>
</protein>
<feature type="region of interest" description="Disordered" evidence="1">
    <location>
        <begin position="299"/>
        <end position="322"/>
    </location>
</feature>
<gene>
    <name evidence="3" type="ORF">Ade02nite_39470</name>
</gene>
<organism evidence="3 4">
    <name type="scientific">Paractinoplanes deccanensis</name>
    <dbReference type="NCBI Taxonomy" id="113561"/>
    <lineage>
        <taxon>Bacteria</taxon>
        <taxon>Bacillati</taxon>
        <taxon>Actinomycetota</taxon>
        <taxon>Actinomycetes</taxon>
        <taxon>Micromonosporales</taxon>
        <taxon>Micromonosporaceae</taxon>
        <taxon>Paractinoplanes</taxon>
    </lineage>
</organism>
<proteinExistence type="predicted"/>
<dbReference type="EMBL" id="BOMI01000075">
    <property type="protein sequence ID" value="GID75306.1"/>
    <property type="molecule type" value="Genomic_DNA"/>
</dbReference>
<feature type="compositionally biased region" description="Low complexity" evidence="1">
    <location>
        <begin position="306"/>
        <end position="322"/>
    </location>
</feature>
<keyword evidence="4" id="KW-1185">Reference proteome</keyword>
<dbReference type="InterPro" id="IPR001736">
    <property type="entry name" value="PLipase_D/transphosphatidylase"/>
</dbReference>
<evidence type="ECO:0000313" key="3">
    <source>
        <dbReference type="EMBL" id="GID75306.1"/>
    </source>
</evidence>
<feature type="domain" description="PLD phosphodiesterase" evidence="2">
    <location>
        <begin position="220"/>
        <end position="251"/>
    </location>
</feature>
<accession>A0ABQ3Y5P4</accession>
<evidence type="ECO:0000256" key="1">
    <source>
        <dbReference type="SAM" id="MobiDB-lite"/>
    </source>
</evidence>